<evidence type="ECO:0000313" key="2">
    <source>
        <dbReference type="Proteomes" id="UP000316225"/>
    </source>
</evidence>
<evidence type="ECO:0000313" key="1">
    <source>
        <dbReference type="EMBL" id="TWI31239.1"/>
    </source>
</evidence>
<protein>
    <submittedName>
        <fullName evidence="1">Carbon-monoxide dehydrogenase small subunit</fullName>
    </submittedName>
</protein>
<dbReference type="OrthoDB" id="9787428at2"/>
<dbReference type="Proteomes" id="UP000316225">
    <property type="component" value="Unassembled WGS sequence"/>
</dbReference>
<reference evidence="1 2" key="1">
    <citation type="journal article" date="2015" name="Stand. Genomic Sci.">
        <title>Genomic Encyclopedia of Bacterial and Archaeal Type Strains, Phase III: the genomes of soil and plant-associated and newly described type strains.</title>
        <authorList>
            <person name="Whitman W.B."/>
            <person name="Woyke T."/>
            <person name="Klenk H.P."/>
            <person name="Zhou Y."/>
            <person name="Lilburn T.G."/>
            <person name="Beck B.J."/>
            <person name="De Vos P."/>
            <person name="Vandamme P."/>
            <person name="Eisen J.A."/>
            <person name="Garrity G."/>
            <person name="Hugenholtz P."/>
            <person name="Kyrpides N.C."/>
        </authorList>
    </citation>
    <scope>NUCLEOTIDE SEQUENCE [LARGE SCALE GENOMIC DNA]</scope>
    <source>
        <strain evidence="1 2">CGMCC 1.5364</strain>
    </source>
</reference>
<name>A0A562NGA6_9RHOB</name>
<dbReference type="EMBL" id="VLKU01000010">
    <property type="protein sequence ID" value="TWI31239.1"/>
    <property type="molecule type" value="Genomic_DNA"/>
</dbReference>
<dbReference type="Pfam" id="PF06240">
    <property type="entry name" value="COXG"/>
    <property type="match status" value="1"/>
</dbReference>
<proteinExistence type="predicted"/>
<dbReference type="SUPFAM" id="SSF55961">
    <property type="entry name" value="Bet v1-like"/>
    <property type="match status" value="1"/>
</dbReference>
<dbReference type="RefSeq" id="WP_158637542.1">
    <property type="nucleotide sequence ID" value="NZ_VLKU01000010.1"/>
</dbReference>
<dbReference type="InterPro" id="IPR023393">
    <property type="entry name" value="START-like_dom_sf"/>
</dbReference>
<dbReference type="AlphaFoldDB" id="A0A562NGA6"/>
<organism evidence="1 2">
    <name type="scientific">Paracoccus sulfuroxidans</name>
    <dbReference type="NCBI Taxonomy" id="384678"/>
    <lineage>
        <taxon>Bacteria</taxon>
        <taxon>Pseudomonadati</taxon>
        <taxon>Pseudomonadota</taxon>
        <taxon>Alphaproteobacteria</taxon>
        <taxon>Rhodobacterales</taxon>
        <taxon>Paracoccaceae</taxon>
        <taxon>Paracoccus</taxon>
    </lineage>
</organism>
<dbReference type="PANTHER" id="PTHR38588">
    <property type="entry name" value="BLL0334 PROTEIN"/>
    <property type="match status" value="1"/>
</dbReference>
<keyword evidence="2" id="KW-1185">Reference proteome</keyword>
<dbReference type="Gene3D" id="3.30.530.20">
    <property type="match status" value="1"/>
</dbReference>
<sequence length="205" mass="21735">MAKIQQKFNVRHPRAVVWDTMQDIPLVVSCVPGASLDGPVVEDKAKGRVTVKLGPVKADFGGEATIAMDPSAFAGKIAGVGMDKSHASRAKGDVTYHLESPSPDVTTVVVEVEYTLSGSLAQVARGGIVEAVAEQICMDFAANLEAEIQANAEAAAPVAASAEGEPAEPAVERPVARRAQSSELNMVQIIWRMLRRKLGRMFGRA</sequence>
<dbReference type="PANTHER" id="PTHR38588:SF1">
    <property type="entry name" value="BLL0334 PROTEIN"/>
    <property type="match status" value="1"/>
</dbReference>
<dbReference type="InterPro" id="IPR010419">
    <property type="entry name" value="CO_DH_gsu"/>
</dbReference>
<comment type="caution">
    <text evidence="1">The sequence shown here is derived from an EMBL/GenBank/DDBJ whole genome shotgun (WGS) entry which is preliminary data.</text>
</comment>
<accession>A0A562NGA6</accession>
<gene>
    <name evidence="1" type="ORF">IQ24_03097</name>
</gene>